<reference evidence="1 2" key="1">
    <citation type="journal article" date="2023" name="IScience">
        <title>Expanded male sex-determining region conserved during the evolution of homothallism in the green alga Volvox.</title>
        <authorList>
            <person name="Yamamoto K."/>
            <person name="Matsuzaki R."/>
            <person name="Mahakham W."/>
            <person name="Heman W."/>
            <person name="Sekimoto H."/>
            <person name="Kawachi M."/>
            <person name="Minakuchi Y."/>
            <person name="Toyoda A."/>
            <person name="Nozaki H."/>
        </authorList>
    </citation>
    <scope>NUCLEOTIDE SEQUENCE [LARGE SCALE GENOMIC DNA]</scope>
    <source>
        <strain evidence="1 2">NIES-4468</strain>
    </source>
</reference>
<dbReference type="Proteomes" id="UP001165090">
    <property type="component" value="Unassembled WGS sequence"/>
</dbReference>
<protein>
    <submittedName>
        <fullName evidence="1">Uncharacterized protein</fullName>
    </submittedName>
</protein>
<accession>A0ABQ5RWH0</accession>
<dbReference type="EMBL" id="BSDZ01000011">
    <property type="protein sequence ID" value="GLI61766.1"/>
    <property type="molecule type" value="Genomic_DNA"/>
</dbReference>
<proteinExistence type="predicted"/>
<evidence type="ECO:0000313" key="2">
    <source>
        <dbReference type="Proteomes" id="UP001165090"/>
    </source>
</evidence>
<keyword evidence="2" id="KW-1185">Reference proteome</keyword>
<organism evidence="1 2">
    <name type="scientific">Volvox africanus</name>
    <dbReference type="NCBI Taxonomy" id="51714"/>
    <lineage>
        <taxon>Eukaryota</taxon>
        <taxon>Viridiplantae</taxon>
        <taxon>Chlorophyta</taxon>
        <taxon>core chlorophytes</taxon>
        <taxon>Chlorophyceae</taxon>
        <taxon>CS clade</taxon>
        <taxon>Chlamydomonadales</taxon>
        <taxon>Volvocaceae</taxon>
        <taxon>Volvox</taxon>
    </lineage>
</organism>
<comment type="caution">
    <text evidence="1">The sequence shown here is derived from an EMBL/GenBank/DDBJ whole genome shotgun (WGS) entry which is preliminary data.</text>
</comment>
<sequence length="125" mass="13787">MTALSIAELTAAGLESLIKSVAHIGMNQGWLAVVSNTHCTLHYNVNWLGELMSARINCIIGFSSHGRDGLVALHQRYFATAERAVQDDVLREYDDEFAHACQKVSLKYLAEKEHRSHTGGNTGVF</sequence>
<evidence type="ECO:0000313" key="1">
    <source>
        <dbReference type="EMBL" id="GLI61766.1"/>
    </source>
</evidence>
<name>A0ABQ5RWH0_9CHLO</name>
<gene>
    <name evidence="1" type="ORF">VaNZ11_004231</name>
</gene>